<dbReference type="SUPFAM" id="SSF53182">
    <property type="entry name" value="Pyrrolidone carboxyl peptidase (pyroglutamate aminopeptidase)"/>
    <property type="match status" value="1"/>
</dbReference>
<comment type="caution">
    <text evidence="5">The sequence shown here is derived from an EMBL/GenBank/DDBJ whole genome shotgun (WGS) entry which is preliminary data.</text>
</comment>
<dbReference type="AlphaFoldDB" id="A0A9J6G5R4"/>
<dbReference type="OrthoDB" id="407146at2759"/>
<dbReference type="Proteomes" id="UP000821853">
    <property type="component" value="Chromosome 3"/>
</dbReference>
<name>A0A9J6G5R4_HAELO</name>
<dbReference type="Gene3D" id="3.40.630.20">
    <property type="entry name" value="Peptidase C15, pyroglutamyl peptidase I-like"/>
    <property type="match status" value="2"/>
</dbReference>
<dbReference type="InterPro" id="IPR036440">
    <property type="entry name" value="Peptidase_C15-like_sf"/>
</dbReference>
<evidence type="ECO:0000256" key="3">
    <source>
        <dbReference type="ARBA" id="ARBA00022801"/>
    </source>
</evidence>
<evidence type="ECO:0000256" key="1">
    <source>
        <dbReference type="ARBA" id="ARBA00006641"/>
    </source>
</evidence>
<protein>
    <recommendedName>
        <fullName evidence="7">Pyroglutamyl-peptidase I</fullName>
    </recommendedName>
</protein>
<comment type="similarity">
    <text evidence="1">Belongs to the peptidase C15 family.</text>
</comment>
<accession>A0A9J6G5R4</accession>
<evidence type="ECO:0008006" key="7">
    <source>
        <dbReference type="Google" id="ProtNLM"/>
    </source>
</evidence>
<dbReference type="GO" id="GO:0006508">
    <property type="term" value="P:proteolysis"/>
    <property type="evidence" value="ECO:0007669"/>
    <property type="project" value="UniProtKB-KW"/>
</dbReference>
<keyword evidence="3" id="KW-0378">Hydrolase</keyword>
<keyword evidence="6" id="KW-1185">Reference proteome</keyword>
<proteinExistence type="inferred from homology"/>
<evidence type="ECO:0000256" key="4">
    <source>
        <dbReference type="ARBA" id="ARBA00022807"/>
    </source>
</evidence>
<gene>
    <name evidence="5" type="ORF">HPB48_007739</name>
</gene>
<dbReference type="PANTHER" id="PTHR23402:SF1">
    <property type="entry name" value="PYROGLUTAMYL-PEPTIDASE I"/>
    <property type="match status" value="1"/>
</dbReference>
<dbReference type="EMBL" id="JABSTR010000005">
    <property type="protein sequence ID" value="KAH9369772.1"/>
    <property type="molecule type" value="Genomic_DNA"/>
</dbReference>
<evidence type="ECO:0000256" key="2">
    <source>
        <dbReference type="ARBA" id="ARBA00022670"/>
    </source>
</evidence>
<dbReference type="InterPro" id="IPR016125">
    <property type="entry name" value="Peptidase_C15-like"/>
</dbReference>
<reference evidence="5 6" key="1">
    <citation type="journal article" date="2020" name="Cell">
        <title>Large-Scale Comparative Analyses of Tick Genomes Elucidate Their Genetic Diversity and Vector Capacities.</title>
        <authorList>
            <consortium name="Tick Genome and Microbiome Consortium (TIGMIC)"/>
            <person name="Jia N."/>
            <person name="Wang J."/>
            <person name="Shi W."/>
            <person name="Du L."/>
            <person name="Sun Y."/>
            <person name="Zhan W."/>
            <person name="Jiang J.F."/>
            <person name="Wang Q."/>
            <person name="Zhang B."/>
            <person name="Ji P."/>
            <person name="Bell-Sakyi L."/>
            <person name="Cui X.M."/>
            <person name="Yuan T.T."/>
            <person name="Jiang B.G."/>
            <person name="Yang W.F."/>
            <person name="Lam T.T."/>
            <person name="Chang Q.C."/>
            <person name="Ding S.J."/>
            <person name="Wang X.J."/>
            <person name="Zhu J.G."/>
            <person name="Ruan X.D."/>
            <person name="Zhao L."/>
            <person name="Wei J.T."/>
            <person name="Ye R.Z."/>
            <person name="Que T.C."/>
            <person name="Du C.H."/>
            <person name="Zhou Y.H."/>
            <person name="Cheng J.X."/>
            <person name="Dai P.F."/>
            <person name="Guo W.B."/>
            <person name="Han X.H."/>
            <person name="Huang E.J."/>
            <person name="Li L.F."/>
            <person name="Wei W."/>
            <person name="Gao Y.C."/>
            <person name="Liu J.Z."/>
            <person name="Shao H.Z."/>
            <person name="Wang X."/>
            <person name="Wang C.C."/>
            <person name="Yang T.C."/>
            <person name="Huo Q.B."/>
            <person name="Li W."/>
            <person name="Chen H.Y."/>
            <person name="Chen S.E."/>
            <person name="Zhou L.G."/>
            <person name="Ni X.B."/>
            <person name="Tian J.H."/>
            <person name="Sheng Y."/>
            <person name="Liu T."/>
            <person name="Pan Y.S."/>
            <person name="Xia L.Y."/>
            <person name="Li J."/>
            <person name="Zhao F."/>
            <person name="Cao W.C."/>
        </authorList>
    </citation>
    <scope>NUCLEOTIDE SEQUENCE [LARGE SCALE GENOMIC DNA]</scope>
    <source>
        <strain evidence="5">HaeL-2018</strain>
    </source>
</reference>
<dbReference type="VEuPathDB" id="VectorBase:HLOH_052286"/>
<dbReference type="PANTHER" id="PTHR23402">
    <property type="entry name" value="PROTEASE FAMILY C15 PYROGLUTAMYL-PEPTIDASE I-RELATED"/>
    <property type="match status" value="1"/>
</dbReference>
<evidence type="ECO:0000313" key="5">
    <source>
        <dbReference type="EMBL" id="KAH9369772.1"/>
    </source>
</evidence>
<keyword evidence="4" id="KW-0788">Thiol protease</keyword>
<dbReference type="GO" id="GO:0008234">
    <property type="term" value="F:cysteine-type peptidase activity"/>
    <property type="evidence" value="ECO:0007669"/>
    <property type="project" value="UniProtKB-KW"/>
</dbReference>
<sequence>MLHLRFGLFRDYSHNSSSEVVKALASTGIPGTRLITQEVPVEYGHVSTVVPELWQKYKPDGLCCGCSPEDERLSTCFDLVALTEQLKEAGCPVPVETSSDAGRFLCEFIYFTSLRISPWTVFVHVPPIGEPYCVGQLASTVGKIVQQLLEQKKNMAKSVPDSARRVQSLEASA</sequence>
<evidence type="ECO:0000313" key="6">
    <source>
        <dbReference type="Proteomes" id="UP000821853"/>
    </source>
</evidence>
<organism evidence="5 6">
    <name type="scientific">Haemaphysalis longicornis</name>
    <name type="common">Bush tick</name>
    <dbReference type="NCBI Taxonomy" id="44386"/>
    <lineage>
        <taxon>Eukaryota</taxon>
        <taxon>Metazoa</taxon>
        <taxon>Ecdysozoa</taxon>
        <taxon>Arthropoda</taxon>
        <taxon>Chelicerata</taxon>
        <taxon>Arachnida</taxon>
        <taxon>Acari</taxon>
        <taxon>Parasitiformes</taxon>
        <taxon>Ixodida</taxon>
        <taxon>Ixodoidea</taxon>
        <taxon>Ixodidae</taxon>
        <taxon>Haemaphysalinae</taxon>
        <taxon>Haemaphysalis</taxon>
    </lineage>
</organism>
<keyword evidence="2" id="KW-0645">Protease</keyword>